<comment type="subcellular location">
    <subcellularLocation>
        <location evidence="1">Cell outer membrane</location>
        <topology evidence="1">Multi-pass membrane protein</topology>
    </subcellularLocation>
</comment>
<evidence type="ECO:0000256" key="1">
    <source>
        <dbReference type="ARBA" id="ARBA00004571"/>
    </source>
</evidence>
<reference evidence="7" key="1">
    <citation type="submission" date="2016-02" db="EMBL/GenBank/DDBJ databases">
        <authorList>
            <person name="Rodrigo-Torres Lidia"/>
            <person name="Arahal R.David."/>
        </authorList>
    </citation>
    <scope>NUCLEOTIDE SEQUENCE [LARGE SCALE GENOMIC DNA]</scope>
    <source>
        <strain evidence="7">CECT 8713</strain>
    </source>
</reference>
<dbReference type="Proteomes" id="UP000073601">
    <property type="component" value="Unassembled WGS sequence"/>
</dbReference>
<dbReference type="Pfam" id="PF13609">
    <property type="entry name" value="Porin_4"/>
    <property type="match status" value="1"/>
</dbReference>
<dbReference type="AlphaFoldDB" id="A0A128F172"/>
<evidence type="ECO:0000313" key="7">
    <source>
        <dbReference type="Proteomes" id="UP000073601"/>
    </source>
</evidence>
<keyword evidence="3" id="KW-0472">Membrane</keyword>
<dbReference type="GO" id="GO:0009279">
    <property type="term" value="C:cell outer membrane"/>
    <property type="evidence" value="ECO:0007669"/>
    <property type="project" value="UniProtKB-SubCell"/>
</dbReference>
<dbReference type="Gene3D" id="2.40.160.10">
    <property type="entry name" value="Porin"/>
    <property type="match status" value="1"/>
</dbReference>
<dbReference type="EMBL" id="FIZY01000010">
    <property type="protein sequence ID" value="CZF80558.1"/>
    <property type="molecule type" value="Genomic_DNA"/>
</dbReference>
<name>A0A128F172_9GAMM</name>
<dbReference type="PANTHER" id="PTHR34501:SF2">
    <property type="entry name" value="OUTER MEMBRANE PORIN F-RELATED"/>
    <property type="match status" value="1"/>
</dbReference>
<evidence type="ECO:0000256" key="3">
    <source>
        <dbReference type="ARBA" id="ARBA00023136"/>
    </source>
</evidence>
<dbReference type="InterPro" id="IPR033900">
    <property type="entry name" value="Gram_neg_porin_domain"/>
</dbReference>
<protein>
    <submittedName>
        <fullName evidence="6">Porin-like protein H</fullName>
    </submittedName>
</protein>
<organism evidence="6 7">
    <name type="scientific">Grimontia marina</name>
    <dbReference type="NCBI Taxonomy" id="646534"/>
    <lineage>
        <taxon>Bacteria</taxon>
        <taxon>Pseudomonadati</taxon>
        <taxon>Pseudomonadota</taxon>
        <taxon>Gammaproteobacteria</taxon>
        <taxon>Vibrionales</taxon>
        <taxon>Vibrionaceae</taxon>
        <taxon>Grimontia</taxon>
    </lineage>
</organism>
<keyword evidence="2 4" id="KW-0732">Signal</keyword>
<dbReference type="InterPro" id="IPR050298">
    <property type="entry name" value="Gram-neg_bact_OMP"/>
</dbReference>
<evidence type="ECO:0000256" key="2">
    <source>
        <dbReference type="ARBA" id="ARBA00022729"/>
    </source>
</evidence>
<evidence type="ECO:0000259" key="5">
    <source>
        <dbReference type="Pfam" id="PF13609"/>
    </source>
</evidence>
<dbReference type="OrthoDB" id="5904191at2"/>
<dbReference type="InterPro" id="IPR023614">
    <property type="entry name" value="Porin_dom_sf"/>
</dbReference>
<keyword evidence="7" id="KW-1185">Reference proteome</keyword>
<dbReference type="CDD" id="cd00342">
    <property type="entry name" value="gram_neg_porins"/>
    <property type="match status" value="1"/>
</dbReference>
<dbReference type="PANTHER" id="PTHR34501">
    <property type="entry name" value="PROTEIN YDDL-RELATED"/>
    <property type="match status" value="1"/>
</dbReference>
<dbReference type="GO" id="GO:0015288">
    <property type="term" value="F:porin activity"/>
    <property type="evidence" value="ECO:0007669"/>
    <property type="project" value="InterPro"/>
</dbReference>
<feature type="domain" description="Porin" evidence="5">
    <location>
        <begin position="12"/>
        <end position="325"/>
    </location>
</feature>
<gene>
    <name evidence="6" type="primary">ompH_2</name>
    <name evidence="6" type="ORF">GMA8713_01489</name>
</gene>
<evidence type="ECO:0000256" key="4">
    <source>
        <dbReference type="SAM" id="SignalP"/>
    </source>
</evidence>
<dbReference type="SUPFAM" id="SSF56935">
    <property type="entry name" value="Porins"/>
    <property type="match status" value="1"/>
</dbReference>
<evidence type="ECO:0000313" key="6">
    <source>
        <dbReference type="EMBL" id="CZF80558.1"/>
    </source>
</evidence>
<accession>A0A128F172</accession>
<feature type="chain" id="PRO_5007281903" evidence="4">
    <location>
        <begin position="22"/>
        <end position="358"/>
    </location>
</feature>
<feature type="signal peptide" evidence="4">
    <location>
        <begin position="1"/>
        <end position="21"/>
    </location>
</feature>
<sequence>MKKTLLAVAIPAVLLAGNVNAAEIYSSENGSVDFYGSLRAKLTKTPDADPKLDDGSSRAGLAGTFGVADNFDVFGNVEFSVRPGELKNRYSYIGANGSWGTVKIGKQYVTADDLWGVDNSYFFGGTHIVEGAVSGGVHDSAVRYTYENDVIYLDATYAFPEDGANAEVAELFGRVNVAGFDITAGVSKAEKFNAEQKDVESRDEQGNLVKTTYPESTFEDTFHTVWVERSFGDLYVGAQYASSDIERKNGTEGLERTGYALALSYSLSDKASVYGAYEFSDWELKNLAIDGKSKGEADVAYVGSVYKFNSYFRVYGEAAYVDGSTSIGLTNNKNDMSVKPGTAYDGEMLYAIGARVSW</sequence>
<proteinExistence type="predicted"/>
<dbReference type="RefSeq" id="WP_062707300.1">
    <property type="nucleotide sequence ID" value="NZ_CAWRCI010000010.1"/>
</dbReference>